<dbReference type="CDD" id="cd24013">
    <property type="entry name" value="ASKHA_ATPase_BT3980-like"/>
    <property type="match status" value="1"/>
</dbReference>
<dbReference type="OrthoDB" id="658622at2"/>
<keyword evidence="2" id="KW-1185">Reference proteome</keyword>
<evidence type="ECO:0000313" key="1">
    <source>
        <dbReference type="EMBL" id="PKR81621.1"/>
    </source>
</evidence>
<dbReference type="Pfam" id="PF12864">
    <property type="entry name" value="DUF3822"/>
    <property type="match status" value="1"/>
</dbReference>
<name>A0A2I0R4W0_9FLAO</name>
<dbReference type="Gene3D" id="3.30.420.250">
    <property type="match status" value="1"/>
</dbReference>
<dbReference type="InterPro" id="IPR024213">
    <property type="entry name" value="DUF3822"/>
</dbReference>
<dbReference type="Gene3D" id="3.30.420.260">
    <property type="match status" value="1"/>
</dbReference>
<protein>
    <recommendedName>
        <fullName evidence="3">DUF3822 domain-containing protein</fullName>
    </recommendedName>
</protein>
<evidence type="ECO:0008006" key="3">
    <source>
        <dbReference type="Google" id="ProtNLM"/>
    </source>
</evidence>
<reference evidence="1 2" key="1">
    <citation type="submission" date="2017-12" db="EMBL/GenBank/DDBJ databases">
        <title>The draft genome sequence of Brumimicrobium saltpan LHR20.</title>
        <authorList>
            <person name="Do Z.-J."/>
            <person name="Luo H.-R."/>
        </authorList>
    </citation>
    <scope>NUCLEOTIDE SEQUENCE [LARGE SCALE GENOMIC DNA]</scope>
    <source>
        <strain evidence="1 2">LHR20</strain>
    </source>
</reference>
<dbReference type="Proteomes" id="UP000236654">
    <property type="component" value="Unassembled WGS sequence"/>
</dbReference>
<sequence length="256" mass="29826">MVVNKTQLTIHISRTSVHVAEVLRSNQNIVRESSLVLYEQSPSEYKNKLKSFFDGLNWADKYDEYSMAWGSPKHTLLPLSAFNESSAKAVYALMFGEDVDENTIDFNRLMELNFVSVFEIPDWVKSFFIMRFPQIVFKHEHAMTLRALFQKNTFKRKIVVSFSDDYINIAVIHQNELIFSNCFEVQTAEDVLYYLLFVIEQKQLKQEEGTISFLYIDETTKEKAEQTKQLLADLKGHSKLKVTDVDHKLKLQTLCV</sequence>
<organism evidence="1 2">
    <name type="scientific">Brumimicrobium salinarum</name>
    <dbReference type="NCBI Taxonomy" id="2058658"/>
    <lineage>
        <taxon>Bacteria</taxon>
        <taxon>Pseudomonadati</taxon>
        <taxon>Bacteroidota</taxon>
        <taxon>Flavobacteriia</taxon>
        <taxon>Flavobacteriales</taxon>
        <taxon>Crocinitomicaceae</taxon>
        <taxon>Brumimicrobium</taxon>
    </lineage>
</organism>
<accession>A0A2I0R4W0</accession>
<proteinExistence type="predicted"/>
<evidence type="ECO:0000313" key="2">
    <source>
        <dbReference type="Proteomes" id="UP000236654"/>
    </source>
</evidence>
<dbReference type="AlphaFoldDB" id="A0A2I0R4W0"/>
<gene>
    <name evidence="1" type="ORF">CW751_03600</name>
</gene>
<dbReference type="EMBL" id="PJNI01000002">
    <property type="protein sequence ID" value="PKR81621.1"/>
    <property type="molecule type" value="Genomic_DNA"/>
</dbReference>
<comment type="caution">
    <text evidence="1">The sequence shown here is derived from an EMBL/GenBank/DDBJ whole genome shotgun (WGS) entry which is preliminary data.</text>
</comment>